<dbReference type="Proteomes" id="UP000013984">
    <property type="component" value="Unassembled WGS sequence"/>
</dbReference>
<organism evidence="1 2">
    <name type="scientific">Leptospira wolbachii serovar Codice str. CDC</name>
    <dbReference type="NCBI Taxonomy" id="1218599"/>
    <lineage>
        <taxon>Bacteria</taxon>
        <taxon>Pseudomonadati</taxon>
        <taxon>Spirochaetota</taxon>
        <taxon>Spirochaetia</taxon>
        <taxon>Leptospirales</taxon>
        <taxon>Leptospiraceae</taxon>
        <taxon>Leptospira</taxon>
    </lineage>
</organism>
<name>R9ADT8_9LEPT</name>
<sequence length="100" mass="11994">MKKIWEKNYTYHKKKFKLKFFETENSTKLGLYNLDDSELLIKTFANGKENYITYTSIITNSDKFQIENDREDIEKIFSDIISSLLLSVKFQIRRNNIINL</sequence>
<dbReference type="EMBL" id="AOGZ02000008">
    <property type="protein sequence ID" value="EOQ98265.1"/>
    <property type="molecule type" value="Genomic_DNA"/>
</dbReference>
<evidence type="ECO:0000313" key="1">
    <source>
        <dbReference type="EMBL" id="EOQ98265.1"/>
    </source>
</evidence>
<dbReference type="AlphaFoldDB" id="R9ADT8"/>
<evidence type="ECO:0000313" key="2">
    <source>
        <dbReference type="Proteomes" id="UP000013984"/>
    </source>
</evidence>
<dbReference type="STRING" id="1218599.LEP1GSC195_0938"/>
<protein>
    <submittedName>
        <fullName evidence="1">Uncharacterized protein</fullName>
    </submittedName>
</protein>
<reference evidence="1" key="1">
    <citation type="submission" date="2013-04" db="EMBL/GenBank/DDBJ databases">
        <authorList>
            <person name="Harkins D.M."/>
            <person name="Durkin A.S."/>
            <person name="Brinkac L.M."/>
            <person name="Haft D.H."/>
            <person name="Selengut J.D."/>
            <person name="Sanka R."/>
            <person name="DePew J."/>
            <person name="Purushe J."/>
            <person name="Galloway R.L."/>
            <person name="Vinetz J.M."/>
            <person name="Sutton G.G."/>
            <person name="Nierman W.C."/>
            <person name="Fouts D.E."/>
        </authorList>
    </citation>
    <scope>NUCLEOTIDE SEQUENCE [LARGE SCALE GENOMIC DNA]</scope>
    <source>
        <strain evidence="1">CDC</strain>
    </source>
</reference>
<proteinExistence type="predicted"/>
<comment type="caution">
    <text evidence="1">The sequence shown here is derived from an EMBL/GenBank/DDBJ whole genome shotgun (WGS) entry which is preliminary data.</text>
</comment>
<gene>
    <name evidence="1" type="ORF">LEP1GSC195_0938</name>
</gene>
<accession>R9ADT8</accession>
<keyword evidence="2" id="KW-1185">Reference proteome</keyword>
<dbReference type="RefSeq" id="WP_015680186.1">
    <property type="nucleotide sequence ID" value="NZ_AOGZ02000008.1"/>
</dbReference>